<feature type="region of interest" description="Disordered" evidence="10">
    <location>
        <begin position="370"/>
        <end position="485"/>
    </location>
</feature>
<dbReference type="InterPro" id="IPR043502">
    <property type="entry name" value="DNA/RNA_pol_sf"/>
</dbReference>
<feature type="active site" evidence="9">
    <location>
        <position position="123"/>
    </location>
</feature>
<evidence type="ECO:0000256" key="5">
    <source>
        <dbReference type="ARBA" id="ARBA00022722"/>
    </source>
</evidence>
<dbReference type="EMBL" id="DF238587">
    <property type="protein sequence ID" value="GAQ93545.1"/>
    <property type="molecule type" value="Genomic_DNA"/>
</dbReference>
<keyword evidence="14" id="KW-1185">Reference proteome</keyword>
<keyword evidence="2 9" id="KW-0808">Transferase</keyword>
<feature type="domain" description="Reverse transcriptase RNase H-like" evidence="12">
    <location>
        <begin position="886"/>
        <end position="990"/>
    </location>
</feature>
<dbReference type="Gene3D" id="3.40.50.150">
    <property type="entry name" value="Vaccinia Virus protein VP39"/>
    <property type="match status" value="1"/>
</dbReference>
<dbReference type="GO" id="GO:0008168">
    <property type="term" value="F:methyltransferase activity"/>
    <property type="evidence" value="ECO:0007669"/>
    <property type="project" value="UniProtKB-KW"/>
</dbReference>
<dbReference type="InterPro" id="IPR018117">
    <property type="entry name" value="C5_DNA_meth_AS"/>
</dbReference>
<dbReference type="Gene3D" id="3.10.10.10">
    <property type="entry name" value="HIV Type 1 Reverse Transcriptase, subunit A, domain 1"/>
    <property type="match status" value="1"/>
</dbReference>
<dbReference type="Proteomes" id="UP000054558">
    <property type="component" value="Unassembled WGS sequence"/>
</dbReference>
<evidence type="ECO:0000256" key="6">
    <source>
        <dbReference type="ARBA" id="ARBA00022759"/>
    </source>
</evidence>
<dbReference type="OrthoDB" id="1738613at2759"/>
<keyword evidence="6" id="KW-0255">Endonuclease</keyword>
<keyword evidence="3 9" id="KW-0949">S-adenosyl-L-methionine</keyword>
<organism evidence="13 14">
    <name type="scientific">Klebsormidium nitens</name>
    <name type="common">Green alga</name>
    <name type="synonym">Ulothrix nitens</name>
    <dbReference type="NCBI Taxonomy" id="105231"/>
    <lineage>
        <taxon>Eukaryota</taxon>
        <taxon>Viridiplantae</taxon>
        <taxon>Streptophyta</taxon>
        <taxon>Klebsormidiophyceae</taxon>
        <taxon>Klebsormidiales</taxon>
        <taxon>Klebsormidiaceae</taxon>
        <taxon>Klebsormidium</taxon>
    </lineage>
</organism>
<dbReference type="GO" id="GO:0004519">
    <property type="term" value="F:endonuclease activity"/>
    <property type="evidence" value="ECO:0007669"/>
    <property type="project" value="UniProtKB-KW"/>
</dbReference>
<dbReference type="InterPro" id="IPR000477">
    <property type="entry name" value="RT_dom"/>
</dbReference>
<feature type="domain" description="Reverse transcriptase" evidence="11">
    <location>
        <begin position="644"/>
        <end position="755"/>
    </location>
</feature>
<reference evidence="13 14" key="1">
    <citation type="journal article" date="2014" name="Nat. Commun.">
        <title>Klebsormidium flaccidum genome reveals primary factors for plant terrestrial adaptation.</title>
        <authorList>
            <person name="Hori K."/>
            <person name="Maruyama F."/>
            <person name="Fujisawa T."/>
            <person name="Togashi T."/>
            <person name="Yamamoto N."/>
            <person name="Seo M."/>
            <person name="Sato S."/>
            <person name="Yamada T."/>
            <person name="Mori H."/>
            <person name="Tajima N."/>
            <person name="Moriyama T."/>
            <person name="Ikeuchi M."/>
            <person name="Watanabe M."/>
            <person name="Wada H."/>
            <person name="Kobayashi K."/>
            <person name="Saito M."/>
            <person name="Masuda T."/>
            <person name="Sasaki-Sekimoto Y."/>
            <person name="Mashiguchi K."/>
            <person name="Awai K."/>
            <person name="Shimojima M."/>
            <person name="Masuda S."/>
            <person name="Iwai M."/>
            <person name="Nobusawa T."/>
            <person name="Narise T."/>
            <person name="Kondo S."/>
            <person name="Saito H."/>
            <person name="Sato R."/>
            <person name="Murakawa M."/>
            <person name="Ihara Y."/>
            <person name="Oshima-Yamada Y."/>
            <person name="Ohtaka K."/>
            <person name="Satoh M."/>
            <person name="Sonobe K."/>
            <person name="Ishii M."/>
            <person name="Ohtani R."/>
            <person name="Kanamori-Sato M."/>
            <person name="Honoki R."/>
            <person name="Miyazaki D."/>
            <person name="Mochizuki H."/>
            <person name="Umetsu J."/>
            <person name="Higashi K."/>
            <person name="Shibata D."/>
            <person name="Kamiya Y."/>
            <person name="Sato N."/>
            <person name="Nakamura Y."/>
            <person name="Tabata S."/>
            <person name="Ida S."/>
            <person name="Kurokawa K."/>
            <person name="Ohta H."/>
        </authorList>
    </citation>
    <scope>NUCLEOTIDE SEQUENCE [LARGE SCALE GENOMIC DNA]</scope>
    <source>
        <strain evidence="13 14">NIES-2285</strain>
    </source>
</reference>
<dbReference type="SUPFAM" id="SSF56672">
    <property type="entry name" value="DNA/RNA polymerases"/>
    <property type="match status" value="2"/>
</dbReference>
<evidence type="ECO:0000256" key="4">
    <source>
        <dbReference type="ARBA" id="ARBA00022695"/>
    </source>
</evidence>
<keyword evidence="8" id="KW-0695">RNA-directed DNA polymerase</keyword>
<dbReference type="PANTHER" id="PTHR37984">
    <property type="entry name" value="PROTEIN CBG26694"/>
    <property type="match status" value="1"/>
</dbReference>
<dbReference type="SUPFAM" id="SSF53335">
    <property type="entry name" value="S-adenosyl-L-methionine-dependent methyltransferases"/>
    <property type="match status" value="1"/>
</dbReference>
<keyword evidence="5" id="KW-0540">Nuclease</keyword>
<dbReference type="AlphaFoldDB" id="A0A1Y1IRL7"/>
<evidence type="ECO:0000313" key="14">
    <source>
        <dbReference type="Proteomes" id="UP000054558"/>
    </source>
</evidence>
<dbReference type="STRING" id="105231.A0A1Y1IRL7"/>
<dbReference type="InterPro" id="IPR041373">
    <property type="entry name" value="RT_RNaseH"/>
</dbReference>
<sequence length="1065" mass="119155">YREGEMIWATDENHTRMFGDDKWLCVLLFFGGIWAELEGLLKAGVKVRKVLYVDNDPVSRRVFGHRLRALHHAYPEQLPELAYHSTDTALPWDIRDIGELELERHIGREARHPIDLVTVSSPCQGFSRANRQARGLEDPRSSLYLEALRVLSTIQRLQRPWSIEPGYIFEMVDASDHASPPARWGFQQMELINGGYAGSGIRLDAAKLGAATHRTRVFWTNLARATDIQERYNQFDRDQVWDRLDAQGALDNFRTVQLAAQDDPAVPGYYRLNVKGEPLQAFPTLVATPSSYAFRFQAPDQPGPGMVYDRNVREWQEPNADERERIMGMLPGSTRGYNIPESERRRLIGSAIDVRAYTWLCKEIRRCTEQAGGPPKQRHAAGGGKGQGTGDPKTKIPAKAGEPKGTAEKREGRKSDQPQGLTGEEPGKVNQGGGAQTALGPGQSERALPPEGGKPPTPDQGVQEQRREPAPEINRESHEGEEGLEELHSLETGGRQLGPELQAAAVGTAPEEKGASQFGAKGAEKPFEWGDDQIWPGLTPEQNAEVREVLEEFRDIFAWSIYDLSDTAIEGVEFEVDFTDDKPIWSPKRRYSQYETDLLKAYVEERLAAKHIAPLKLPPGFKEPFAAATVMPRKKDAEGNWTERRICGDYRPHNDKTVPDKYPMPIADELFDDLGGSDCFSTLDLRMGYHQIRIREGDQWKLAFWRHDDLYMPLRTPFGPKNAPALFQRLMDRVLRGLRAVARAFIDDTIVHAEDSGPTWKPCAESSPSSGATTSRCTPRRSGSSSPRSPSWATWSTRWGSSPKPSKWRPFSGSPTQPAPPPSSSSWASSTTTASSWRGVARCPGRSTTRLKKDVEFPEELSSLCKEAVDRLKAMLCEAPLLVRPDPKKEFELHTDWSAAGCGAILQQRDDAGEERVVAYASRSNNKAESNYSSYAGECMAAVWGVRYFRVYLYGARFILYTDHRPLEWLMTNPNLTGMHARWALMLQEFDFEVRYRKGLINMNADGLSRNPQPETEDPTGARMHEDVAGGGDPEPGGRPAVTYLAWQAWAADTPVPPGEVEYLT</sequence>
<dbReference type="Gene3D" id="3.10.20.370">
    <property type="match status" value="1"/>
</dbReference>
<keyword evidence="1 9" id="KW-0489">Methyltransferase</keyword>
<dbReference type="Pfam" id="PF00078">
    <property type="entry name" value="RVT_1"/>
    <property type="match status" value="1"/>
</dbReference>
<dbReference type="InterPro" id="IPR050951">
    <property type="entry name" value="Retrovirus_Pol_polyprotein"/>
</dbReference>
<dbReference type="OMA" id="NRESHEG"/>
<feature type="non-terminal residue" evidence="13">
    <location>
        <position position="1065"/>
    </location>
</feature>
<proteinExistence type="inferred from homology"/>
<dbReference type="CDD" id="cd09274">
    <property type="entry name" value="RNase_HI_RT_Ty3"/>
    <property type="match status" value="1"/>
</dbReference>
<dbReference type="GO" id="GO:0016787">
    <property type="term" value="F:hydrolase activity"/>
    <property type="evidence" value="ECO:0007669"/>
    <property type="project" value="UniProtKB-KW"/>
</dbReference>
<dbReference type="Pfam" id="PF00145">
    <property type="entry name" value="DNA_methylase"/>
    <property type="match status" value="1"/>
</dbReference>
<comment type="similarity">
    <text evidence="9">Belongs to the class I-like SAM-binding methyltransferase superfamily. C5-methyltransferase family.</text>
</comment>
<keyword evidence="4" id="KW-0548">Nucleotidyltransferase</keyword>
<evidence type="ECO:0000256" key="8">
    <source>
        <dbReference type="ARBA" id="ARBA00022918"/>
    </source>
</evidence>
<evidence type="ECO:0000256" key="1">
    <source>
        <dbReference type="ARBA" id="ARBA00022603"/>
    </source>
</evidence>
<keyword evidence="7" id="KW-0378">Hydrolase</keyword>
<feature type="compositionally biased region" description="Basic and acidic residues" evidence="10">
    <location>
        <begin position="464"/>
        <end position="485"/>
    </location>
</feature>
<dbReference type="Gene3D" id="3.30.70.270">
    <property type="match status" value="1"/>
</dbReference>
<evidence type="ECO:0000256" key="7">
    <source>
        <dbReference type="ARBA" id="ARBA00022801"/>
    </source>
</evidence>
<feature type="compositionally biased region" description="Basic and acidic residues" evidence="10">
    <location>
        <begin position="401"/>
        <end position="416"/>
    </location>
</feature>
<dbReference type="Pfam" id="PF17917">
    <property type="entry name" value="RT_RNaseH"/>
    <property type="match status" value="1"/>
</dbReference>
<feature type="compositionally biased region" description="Low complexity" evidence="10">
    <location>
        <begin position="773"/>
        <end position="797"/>
    </location>
</feature>
<dbReference type="InterPro" id="IPR043128">
    <property type="entry name" value="Rev_trsase/Diguanyl_cyclase"/>
</dbReference>
<evidence type="ECO:0000259" key="11">
    <source>
        <dbReference type="Pfam" id="PF00078"/>
    </source>
</evidence>
<evidence type="ECO:0000256" key="2">
    <source>
        <dbReference type="ARBA" id="ARBA00022679"/>
    </source>
</evidence>
<dbReference type="CDD" id="cd01647">
    <property type="entry name" value="RT_LTR"/>
    <property type="match status" value="1"/>
</dbReference>
<dbReference type="GO" id="GO:0032259">
    <property type="term" value="P:methylation"/>
    <property type="evidence" value="ECO:0007669"/>
    <property type="project" value="UniProtKB-KW"/>
</dbReference>
<dbReference type="GO" id="GO:0003964">
    <property type="term" value="F:RNA-directed DNA polymerase activity"/>
    <property type="evidence" value="ECO:0007669"/>
    <property type="project" value="UniProtKB-KW"/>
</dbReference>
<feature type="region of interest" description="Disordered" evidence="10">
    <location>
        <begin position="1005"/>
        <end position="1037"/>
    </location>
</feature>
<dbReference type="PANTHER" id="PTHR37984:SF5">
    <property type="entry name" value="PROTEIN NYNRIN-LIKE"/>
    <property type="match status" value="1"/>
</dbReference>
<dbReference type="PROSITE" id="PS51679">
    <property type="entry name" value="SAM_MT_C5"/>
    <property type="match status" value="1"/>
</dbReference>
<evidence type="ECO:0000259" key="12">
    <source>
        <dbReference type="Pfam" id="PF17917"/>
    </source>
</evidence>
<evidence type="ECO:0000256" key="9">
    <source>
        <dbReference type="PROSITE-ProRule" id="PRU01016"/>
    </source>
</evidence>
<evidence type="ECO:0000256" key="3">
    <source>
        <dbReference type="ARBA" id="ARBA00022691"/>
    </source>
</evidence>
<accession>A0A1Y1IRL7</accession>
<dbReference type="PROSITE" id="PS00094">
    <property type="entry name" value="C5_MTASE_1"/>
    <property type="match status" value="1"/>
</dbReference>
<name>A0A1Y1IRL7_KLENI</name>
<dbReference type="InterPro" id="IPR001525">
    <property type="entry name" value="C5_MeTfrase"/>
</dbReference>
<dbReference type="InterPro" id="IPR029063">
    <property type="entry name" value="SAM-dependent_MTases_sf"/>
</dbReference>
<gene>
    <name evidence="13" type="ORF">KFL_016380010</name>
</gene>
<feature type="region of interest" description="Disordered" evidence="10">
    <location>
        <begin position="756"/>
        <end position="831"/>
    </location>
</feature>
<protein>
    <submittedName>
        <fullName evidence="13">Uncharacterized protein</fullName>
    </submittedName>
</protein>
<evidence type="ECO:0000256" key="10">
    <source>
        <dbReference type="SAM" id="MobiDB-lite"/>
    </source>
</evidence>
<dbReference type="FunFam" id="3.10.20.370:FF:000001">
    <property type="entry name" value="Retrovirus-related Pol polyprotein from transposon 17.6-like protein"/>
    <property type="match status" value="1"/>
</dbReference>
<feature type="non-terminal residue" evidence="13">
    <location>
        <position position="1"/>
    </location>
</feature>
<evidence type="ECO:0000313" key="13">
    <source>
        <dbReference type="EMBL" id="GAQ93545.1"/>
    </source>
</evidence>